<sequence length="50" mass="5956">MSIIWNCVLRQLMKLKQYPSKSWLLQKLKLLSCDTNWRLLRGINLGLLIL</sequence>
<dbReference type="EMBL" id="CM017656">
    <property type="protein sequence ID" value="TYI67428.1"/>
    <property type="molecule type" value="Genomic_DNA"/>
</dbReference>
<organism evidence="1 2">
    <name type="scientific">Gossypium mustelinum</name>
    <name type="common">Cotton</name>
    <name type="synonym">Gossypium caicoense</name>
    <dbReference type="NCBI Taxonomy" id="34275"/>
    <lineage>
        <taxon>Eukaryota</taxon>
        <taxon>Viridiplantae</taxon>
        <taxon>Streptophyta</taxon>
        <taxon>Embryophyta</taxon>
        <taxon>Tracheophyta</taxon>
        <taxon>Spermatophyta</taxon>
        <taxon>Magnoliopsida</taxon>
        <taxon>eudicotyledons</taxon>
        <taxon>Gunneridae</taxon>
        <taxon>Pentapetalae</taxon>
        <taxon>rosids</taxon>
        <taxon>malvids</taxon>
        <taxon>Malvales</taxon>
        <taxon>Malvaceae</taxon>
        <taxon>Malvoideae</taxon>
        <taxon>Gossypium</taxon>
    </lineage>
</organism>
<evidence type="ECO:0000313" key="1">
    <source>
        <dbReference type="EMBL" id="TYI67428.1"/>
    </source>
</evidence>
<dbReference type="AlphaFoldDB" id="A0A5D2TSP5"/>
<reference evidence="1 2" key="1">
    <citation type="submission" date="2019-07" db="EMBL/GenBank/DDBJ databases">
        <title>WGS assembly of Gossypium mustelinum.</title>
        <authorList>
            <person name="Chen Z.J."/>
            <person name="Sreedasyam A."/>
            <person name="Ando A."/>
            <person name="Song Q."/>
            <person name="De L."/>
            <person name="Hulse-Kemp A."/>
            <person name="Ding M."/>
            <person name="Ye W."/>
            <person name="Kirkbride R."/>
            <person name="Jenkins J."/>
            <person name="Plott C."/>
            <person name="Lovell J."/>
            <person name="Lin Y.-M."/>
            <person name="Vaughn R."/>
            <person name="Liu B."/>
            <person name="Li W."/>
            <person name="Simpson S."/>
            <person name="Scheffler B."/>
            <person name="Saski C."/>
            <person name="Grover C."/>
            <person name="Hu G."/>
            <person name="Conover J."/>
            <person name="Carlson J."/>
            <person name="Shu S."/>
            <person name="Boston L."/>
            <person name="Williams M."/>
            <person name="Peterson D."/>
            <person name="Mcgee K."/>
            <person name="Jones D."/>
            <person name="Wendel J."/>
            <person name="Stelly D."/>
            <person name="Grimwood J."/>
            <person name="Schmutz J."/>
        </authorList>
    </citation>
    <scope>NUCLEOTIDE SEQUENCE [LARGE SCALE GENOMIC DNA]</scope>
    <source>
        <strain evidence="1">1408120.09</strain>
    </source>
</reference>
<protein>
    <submittedName>
        <fullName evidence="1">Uncharacterized protein</fullName>
    </submittedName>
</protein>
<name>A0A5D2TSP5_GOSMU</name>
<gene>
    <name evidence="1" type="ORF">E1A91_D08G017300v1</name>
</gene>
<keyword evidence="2" id="KW-1185">Reference proteome</keyword>
<accession>A0A5D2TSP5</accession>
<proteinExistence type="predicted"/>
<dbReference type="Proteomes" id="UP000323597">
    <property type="component" value="Chromosome D08"/>
</dbReference>
<evidence type="ECO:0000313" key="2">
    <source>
        <dbReference type="Proteomes" id="UP000323597"/>
    </source>
</evidence>